<dbReference type="InterPro" id="IPR006471">
    <property type="entry name" value="Formate_DH_gsu"/>
</dbReference>
<keyword evidence="6" id="KW-0349">Heme</keyword>
<feature type="signal peptide" evidence="15">
    <location>
        <begin position="1"/>
        <end position="19"/>
    </location>
</feature>
<keyword evidence="5" id="KW-1003">Cell membrane</keyword>
<dbReference type="Pfam" id="PF01292">
    <property type="entry name" value="Ni_hydr_CYTB"/>
    <property type="match status" value="1"/>
</dbReference>
<evidence type="ECO:0000256" key="6">
    <source>
        <dbReference type="ARBA" id="ARBA00022617"/>
    </source>
</evidence>
<evidence type="ECO:0000256" key="11">
    <source>
        <dbReference type="ARBA" id="ARBA00023004"/>
    </source>
</evidence>
<reference evidence="17 18" key="1">
    <citation type="submission" date="2021-01" db="EMBL/GenBank/DDBJ databases">
        <title>Belnapia mucosa sp. nov. and Belnapia arida sp. nov., isolated from the Tabernas Desert (Almeria, Spain).</title>
        <authorList>
            <person name="Molina-Menor E."/>
            <person name="Vidal-Verdu A."/>
            <person name="Calonge A."/>
            <person name="Satari L."/>
            <person name="Pereto J."/>
            <person name="Porcar M."/>
        </authorList>
    </citation>
    <scope>NUCLEOTIDE SEQUENCE [LARGE SCALE GENOMIC DNA]</scope>
    <source>
        <strain evidence="17 18">T18</strain>
    </source>
</reference>
<dbReference type="PANTHER" id="PTHR30074:SF6">
    <property type="entry name" value="FORMATE DEHYDROGENASE GAMMA SUBUNIT"/>
    <property type="match status" value="1"/>
</dbReference>
<evidence type="ECO:0000256" key="3">
    <source>
        <dbReference type="ARBA" id="ARBA00010747"/>
    </source>
</evidence>
<evidence type="ECO:0000256" key="2">
    <source>
        <dbReference type="ARBA" id="ARBA00004651"/>
    </source>
</evidence>
<evidence type="ECO:0000313" key="18">
    <source>
        <dbReference type="Proteomes" id="UP000660885"/>
    </source>
</evidence>
<evidence type="ECO:0000256" key="14">
    <source>
        <dbReference type="SAM" id="Phobius"/>
    </source>
</evidence>
<keyword evidence="12 14" id="KW-0472">Membrane</keyword>
<evidence type="ECO:0000259" key="16">
    <source>
        <dbReference type="Pfam" id="PF01292"/>
    </source>
</evidence>
<keyword evidence="15" id="KW-0732">Signal</keyword>
<accession>A0ABS1UFB4</accession>
<feature type="domain" description="Cytochrome b561 bacterial/Ni-hydrogenase" evidence="16">
    <location>
        <begin position="177"/>
        <end position="354"/>
    </location>
</feature>
<dbReference type="InterPro" id="IPR016174">
    <property type="entry name" value="Di-haem_cyt_TM"/>
</dbReference>
<dbReference type="Gene3D" id="1.20.950.20">
    <property type="entry name" value="Transmembrane di-heme cytochromes, Chain C"/>
    <property type="match status" value="1"/>
</dbReference>
<keyword evidence="9" id="KW-0249">Electron transport</keyword>
<evidence type="ECO:0000256" key="10">
    <source>
        <dbReference type="ARBA" id="ARBA00022989"/>
    </source>
</evidence>
<comment type="caution">
    <text evidence="17">The sequence shown here is derived from an EMBL/GenBank/DDBJ whole genome shotgun (WGS) entry which is preliminary data.</text>
</comment>
<feature type="compositionally biased region" description="Polar residues" evidence="13">
    <location>
        <begin position="48"/>
        <end position="63"/>
    </location>
</feature>
<name>A0ABS1UFB4_9PROT</name>
<dbReference type="RefSeq" id="WP_202835168.1">
    <property type="nucleotide sequence ID" value="NZ_JAETWB010000042.1"/>
</dbReference>
<dbReference type="EMBL" id="JAETWB010000042">
    <property type="protein sequence ID" value="MBL6081956.1"/>
    <property type="molecule type" value="Genomic_DNA"/>
</dbReference>
<evidence type="ECO:0000256" key="1">
    <source>
        <dbReference type="ARBA" id="ARBA00001971"/>
    </source>
</evidence>
<dbReference type="Proteomes" id="UP000660885">
    <property type="component" value="Unassembled WGS sequence"/>
</dbReference>
<evidence type="ECO:0000256" key="15">
    <source>
        <dbReference type="SAM" id="SignalP"/>
    </source>
</evidence>
<evidence type="ECO:0000256" key="5">
    <source>
        <dbReference type="ARBA" id="ARBA00022475"/>
    </source>
</evidence>
<sequence length="384" mass="40621">MMRFVMALALLLPLGGAMAQQDSGAPAGGAPSVQSVAPEVGSGRGGANNAQQPSSTAPETQTGGPRPAPIAPRPRVAVEPIVAPPPFTARSDTDATALEAQRAEQGGVIEGAVSIPNQAAGILVQPAGRDWRGFRTRILTIAGAVILLGTVFILAGLYFLRGPQRIDAGRSGRTLHRYGLFERMNHWMVAVSFVLLGLTGINITFGRTLLRPVIGAEAFTTLTWTGQAVHQFLSFPFVIGLMAMVLVWARDNLPSRVDIAWIKAGGPAAKGHPPAGRFNAAQKALYWFVIGGGVLAAVSGYLLMAPGLLDNVTNQQWAHVLHGLMAMVMMAAIIGHIYIGTIGTEGAFEAMATGRVDYNYAREHHSLWVEERVAEARRLAAGAD</sequence>
<comment type="similarity">
    <text evidence="3">Belongs to the formate dehydrogenase gamma subunit family.</text>
</comment>
<evidence type="ECO:0000256" key="12">
    <source>
        <dbReference type="ARBA" id="ARBA00023136"/>
    </source>
</evidence>
<gene>
    <name evidence="17" type="ORF">JMJ56_28655</name>
</gene>
<keyword evidence="4" id="KW-0813">Transport</keyword>
<evidence type="ECO:0000313" key="17">
    <source>
        <dbReference type="EMBL" id="MBL6081956.1"/>
    </source>
</evidence>
<feature type="transmembrane region" description="Helical" evidence="14">
    <location>
        <begin position="284"/>
        <end position="304"/>
    </location>
</feature>
<keyword evidence="8" id="KW-0479">Metal-binding</keyword>
<dbReference type="InterPro" id="IPR011577">
    <property type="entry name" value="Cyt_b561_bac/Ni-Hgenase"/>
</dbReference>
<keyword evidence="18" id="KW-1185">Reference proteome</keyword>
<comment type="cofactor">
    <cofactor evidence="1">
        <name>heme</name>
        <dbReference type="ChEBI" id="CHEBI:30413"/>
    </cofactor>
</comment>
<dbReference type="SUPFAM" id="SSF81342">
    <property type="entry name" value="Transmembrane di-heme cytochromes"/>
    <property type="match status" value="1"/>
</dbReference>
<dbReference type="NCBIfam" id="TIGR01583">
    <property type="entry name" value="formate-DH-gamm"/>
    <property type="match status" value="1"/>
</dbReference>
<evidence type="ECO:0000256" key="7">
    <source>
        <dbReference type="ARBA" id="ARBA00022692"/>
    </source>
</evidence>
<keyword evidence="10 14" id="KW-1133">Transmembrane helix</keyword>
<keyword evidence="11" id="KW-0408">Iron</keyword>
<protein>
    <submittedName>
        <fullName evidence="17">Formate dehydrogenase subunit gamma</fullName>
    </submittedName>
</protein>
<feature type="transmembrane region" description="Helical" evidence="14">
    <location>
        <begin position="138"/>
        <end position="160"/>
    </location>
</feature>
<keyword evidence="7 14" id="KW-0812">Transmembrane</keyword>
<evidence type="ECO:0000256" key="4">
    <source>
        <dbReference type="ARBA" id="ARBA00022448"/>
    </source>
</evidence>
<feature type="region of interest" description="Disordered" evidence="13">
    <location>
        <begin position="18"/>
        <end position="72"/>
    </location>
</feature>
<comment type="subcellular location">
    <subcellularLocation>
        <location evidence="2">Cell membrane</location>
        <topology evidence="2">Multi-pass membrane protein</topology>
    </subcellularLocation>
</comment>
<evidence type="ECO:0000256" key="9">
    <source>
        <dbReference type="ARBA" id="ARBA00022982"/>
    </source>
</evidence>
<evidence type="ECO:0000256" key="13">
    <source>
        <dbReference type="SAM" id="MobiDB-lite"/>
    </source>
</evidence>
<feature type="transmembrane region" description="Helical" evidence="14">
    <location>
        <begin position="316"/>
        <end position="339"/>
    </location>
</feature>
<dbReference type="PANTHER" id="PTHR30074">
    <property type="entry name" value="FORMATE DEHYDROGENASE, NITRATE-INDUCIBLE, CYTOCHROME B556 FDN SUBUNIT"/>
    <property type="match status" value="1"/>
</dbReference>
<evidence type="ECO:0000256" key="8">
    <source>
        <dbReference type="ARBA" id="ARBA00022723"/>
    </source>
</evidence>
<feature type="chain" id="PRO_5046030867" evidence="15">
    <location>
        <begin position="20"/>
        <end position="384"/>
    </location>
</feature>
<feature type="transmembrane region" description="Helical" evidence="14">
    <location>
        <begin position="187"/>
        <end position="209"/>
    </location>
</feature>
<organism evidence="17 18">
    <name type="scientific">Belnapia arida</name>
    <dbReference type="NCBI Taxonomy" id="2804533"/>
    <lineage>
        <taxon>Bacteria</taxon>
        <taxon>Pseudomonadati</taxon>
        <taxon>Pseudomonadota</taxon>
        <taxon>Alphaproteobacteria</taxon>
        <taxon>Acetobacterales</taxon>
        <taxon>Roseomonadaceae</taxon>
        <taxon>Belnapia</taxon>
    </lineage>
</organism>
<dbReference type="InterPro" id="IPR051817">
    <property type="entry name" value="FDH_cytochrome_b556_subunit"/>
</dbReference>
<feature type="transmembrane region" description="Helical" evidence="14">
    <location>
        <begin position="229"/>
        <end position="249"/>
    </location>
</feature>
<proteinExistence type="inferred from homology"/>